<dbReference type="PANTHER" id="PTHR34826:SF2">
    <property type="entry name" value="UPF0590 PROTEIN C409.17C"/>
    <property type="match status" value="1"/>
</dbReference>
<feature type="domain" description="Domain of unknown function at the cortex 1" evidence="2">
    <location>
        <begin position="99"/>
        <end position="343"/>
    </location>
</feature>
<organism evidence="3">
    <name type="scientific">Odontella aurita</name>
    <dbReference type="NCBI Taxonomy" id="265563"/>
    <lineage>
        <taxon>Eukaryota</taxon>
        <taxon>Sar</taxon>
        <taxon>Stramenopiles</taxon>
        <taxon>Ochrophyta</taxon>
        <taxon>Bacillariophyta</taxon>
        <taxon>Mediophyceae</taxon>
        <taxon>Biddulphiophycidae</taxon>
        <taxon>Eupodiscales</taxon>
        <taxon>Odontellaceae</taxon>
        <taxon>Odontella</taxon>
    </lineage>
</organism>
<protein>
    <recommendedName>
        <fullName evidence="2">Domain of unknown function at the cortex 1 domain-containing protein</fullName>
    </recommendedName>
</protein>
<evidence type="ECO:0000256" key="1">
    <source>
        <dbReference type="SAM" id="MobiDB-lite"/>
    </source>
</evidence>
<feature type="region of interest" description="Disordered" evidence="1">
    <location>
        <begin position="1"/>
        <end position="31"/>
    </location>
</feature>
<proteinExistence type="predicted"/>
<name>A0A7S4MZS0_9STRA</name>
<dbReference type="InterPro" id="IPR013897">
    <property type="entry name" value="Duc1"/>
</dbReference>
<evidence type="ECO:0000259" key="2">
    <source>
        <dbReference type="Pfam" id="PF08588"/>
    </source>
</evidence>
<sequence>MGAEDTTDDATAEETAAAGDDERPTDDPEEIASRLSVLLSSLSLSASQRASLRIPPADAPPAHVEVVTPVGGAEHAHFHCPKTLPSPEFWPSRPLLVRNSAGQHSLPRTSVAPPLAVGEPFDISNSVFEGRGMLRVRDVTPGTEEYFKGEHLTGGHVGKEMKSSFVVTGRFKMDGIGFSELYTGQEFCHPVVQPGGWTQYAAIKAINFLAPLLRVSLSEDGSGGTYLLSPLVQTAQAVSVSESDVELTPGLVVRDDLSVLGDEEFAPMAGRQEKRKAYFSDPANLDKYEFSTELVYTFDFFDHNLSMLDFDIGLLGYRHDLAHYLNGQPIRLMSRVLPKDSDQVEEKRKVGTHAWNIEVWNEKQVVKPQEEDGED</sequence>
<gene>
    <name evidence="3" type="ORF">OAUR00152_LOCUS24324</name>
</gene>
<dbReference type="AlphaFoldDB" id="A0A7S4MZS0"/>
<feature type="compositionally biased region" description="Acidic residues" evidence="1">
    <location>
        <begin position="1"/>
        <end position="12"/>
    </location>
</feature>
<dbReference type="Pfam" id="PF08588">
    <property type="entry name" value="Duc1"/>
    <property type="match status" value="1"/>
</dbReference>
<dbReference type="EMBL" id="HBKQ01035419">
    <property type="protein sequence ID" value="CAE2256413.1"/>
    <property type="molecule type" value="Transcribed_RNA"/>
</dbReference>
<evidence type="ECO:0000313" key="3">
    <source>
        <dbReference type="EMBL" id="CAE2256413.1"/>
    </source>
</evidence>
<accession>A0A7S4MZS0</accession>
<dbReference type="PANTHER" id="PTHR34826">
    <property type="entry name" value="UPF0590 PROTEIN C409.17C"/>
    <property type="match status" value="1"/>
</dbReference>
<reference evidence="3" key="1">
    <citation type="submission" date="2021-01" db="EMBL/GenBank/DDBJ databases">
        <authorList>
            <person name="Corre E."/>
            <person name="Pelletier E."/>
            <person name="Niang G."/>
            <person name="Scheremetjew M."/>
            <person name="Finn R."/>
            <person name="Kale V."/>
            <person name="Holt S."/>
            <person name="Cochrane G."/>
            <person name="Meng A."/>
            <person name="Brown T."/>
            <person name="Cohen L."/>
        </authorList>
    </citation>
    <scope>NUCLEOTIDE SEQUENCE</scope>
    <source>
        <strain evidence="3">Isolate 1302-5</strain>
    </source>
</reference>